<protein>
    <submittedName>
        <fullName evidence="3">GPALPP motifs-containing protein 1</fullName>
    </submittedName>
</protein>
<reference evidence="3" key="2">
    <citation type="journal article" date="2022" name="Res Sq">
        <title>Comparative Genomics Reveals Insights into the Divergent Evolution of Astigmatic Mites and Household Pest Adaptations.</title>
        <authorList>
            <person name="Xiong Q."/>
            <person name="Wan A.T.-Y."/>
            <person name="Liu X.-Y."/>
            <person name="Fung C.S.-H."/>
            <person name="Xiao X."/>
            <person name="Malainual N."/>
            <person name="Hou J."/>
            <person name="Wang L."/>
            <person name="Wang M."/>
            <person name="Yang K."/>
            <person name="Cui Y."/>
            <person name="Leung E."/>
            <person name="Nong W."/>
            <person name="Shin S.-K."/>
            <person name="Au S."/>
            <person name="Jeong K.Y."/>
            <person name="Chew F.T."/>
            <person name="Hui J."/>
            <person name="Leung T.F."/>
            <person name="Tungtrongchitr A."/>
            <person name="Zhong N."/>
            <person name="Liu Z."/>
            <person name="Tsui S."/>
        </authorList>
    </citation>
    <scope>NUCLEOTIDE SEQUENCE</scope>
    <source>
        <strain evidence="3">Derf</strain>
        <tissue evidence="3">Whole organism</tissue>
    </source>
</reference>
<evidence type="ECO:0000313" key="3">
    <source>
        <dbReference type="EMBL" id="KAH9528428.1"/>
    </source>
</evidence>
<feature type="region of interest" description="Disordered" evidence="1">
    <location>
        <begin position="205"/>
        <end position="242"/>
    </location>
</feature>
<dbReference type="InterPro" id="IPR046331">
    <property type="entry name" value="GPAM1-like"/>
</dbReference>
<name>A0A922LAK3_DERFA</name>
<feature type="compositionally biased region" description="Acidic residues" evidence="1">
    <location>
        <begin position="39"/>
        <end position="49"/>
    </location>
</feature>
<dbReference type="OrthoDB" id="6514812at2759"/>
<evidence type="ECO:0000313" key="4">
    <source>
        <dbReference type="Proteomes" id="UP000790347"/>
    </source>
</evidence>
<proteinExistence type="predicted"/>
<feature type="compositionally biased region" description="Polar residues" evidence="1">
    <location>
        <begin position="76"/>
        <end position="87"/>
    </location>
</feature>
<dbReference type="PANTHER" id="PTHR46370">
    <property type="entry name" value="GPALPP MOTIFS-CONTAINING PROTEIN 1"/>
    <property type="match status" value="1"/>
</dbReference>
<gene>
    <name evidence="3" type="primary">GPALPP1</name>
    <name evidence="3" type="ORF">DERF_002378</name>
</gene>
<feature type="region of interest" description="Disordered" evidence="1">
    <location>
        <begin position="1"/>
        <end position="104"/>
    </location>
</feature>
<evidence type="ECO:0000259" key="2">
    <source>
        <dbReference type="Pfam" id="PF12572"/>
    </source>
</evidence>
<reference evidence="3" key="1">
    <citation type="submission" date="2013-05" db="EMBL/GenBank/DDBJ databases">
        <authorList>
            <person name="Yim A.K.Y."/>
            <person name="Chan T.F."/>
            <person name="Ji K.M."/>
            <person name="Liu X.Y."/>
            <person name="Zhou J.W."/>
            <person name="Li R.Q."/>
            <person name="Yang K.Y."/>
            <person name="Li J."/>
            <person name="Li M."/>
            <person name="Law P.T.W."/>
            <person name="Wu Y.L."/>
            <person name="Cai Z.L."/>
            <person name="Qin H."/>
            <person name="Bao Y."/>
            <person name="Leung R.K.K."/>
            <person name="Ng P.K.S."/>
            <person name="Zou J."/>
            <person name="Zhong X.J."/>
            <person name="Ran P.X."/>
            <person name="Zhong N.S."/>
            <person name="Liu Z.G."/>
            <person name="Tsui S.K.W."/>
        </authorList>
    </citation>
    <scope>NUCLEOTIDE SEQUENCE</scope>
    <source>
        <strain evidence="3">Derf</strain>
        <tissue evidence="3">Whole organism</tissue>
    </source>
</reference>
<feature type="compositionally biased region" description="Basic and acidic residues" evidence="1">
    <location>
        <begin position="225"/>
        <end position="236"/>
    </location>
</feature>
<organism evidence="3 4">
    <name type="scientific">Dermatophagoides farinae</name>
    <name type="common">American house dust mite</name>
    <dbReference type="NCBI Taxonomy" id="6954"/>
    <lineage>
        <taxon>Eukaryota</taxon>
        <taxon>Metazoa</taxon>
        <taxon>Ecdysozoa</taxon>
        <taxon>Arthropoda</taxon>
        <taxon>Chelicerata</taxon>
        <taxon>Arachnida</taxon>
        <taxon>Acari</taxon>
        <taxon>Acariformes</taxon>
        <taxon>Sarcoptiformes</taxon>
        <taxon>Astigmata</taxon>
        <taxon>Psoroptidia</taxon>
        <taxon>Analgoidea</taxon>
        <taxon>Pyroglyphidae</taxon>
        <taxon>Dermatophagoidinae</taxon>
        <taxon>Dermatophagoides</taxon>
    </lineage>
</organism>
<feature type="domain" description="DUF3752" evidence="2">
    <location>
        <begin position="158"/>
        <end position="262"/>
    </location>
</feature>
<feature type="non-terminal residue" evidence="3">
    <location>
        <position position="1"/>
    </location>
</feature>
<keyword evidence="4" id="KW-1185">Reference proteome</keyword>
<sequence>MSKQKDSDDDDNNNVYGPVLPANFLKSKNDEKSKSNINNEDDDENDDEVYGPILPSSSSSSSSSVIGPVIGPSLPINFNSSKQLNEHNNNNNADVDDDDFIIGPLPPGEIDLNHIHNQNRSIRNETDGPKREKWMLEPGKSLGRAFQVPTKSITKFSQKTPKDKRLTEDEKMEIHAKAQKDKKMEEFLEKYDKTNKREQSLMEIHRQDLRKNKKSKTTTTTSSQAERREFDREKDLCAPQMDSKRKKTLITEASNTFGTKFSRGKFEKFL</sequence>
<dbReference type="EMBL" id="ASGP02000001">
    <property type="protein sequence ID" value="KAH9528428.1"/>
    <property type="molecule type" value="Genomic_DNA"/>
</dbReference>
<dbReference type="InterPro" id="IPR022226">
    <property type="entry name" value="DUF3752"/>
</dbReference>
<accession>A0A922LAK3</accession>
<dbReference type="Proteomes" id="UP000790347">
    <property type="component" value="Unassembled WGS sequence"/>
</dbReference>
<dbReference type="PANTHER" id="PTHR46370:SF1">
    <property type="entry name" value="GPALPP MOTIFS-CONTAINING PROTEIN 1"/>
    <property type="match status" value="1"/>
</dbReference>
<evidence type="ECO:0000256" key="1">
    <source>
        <dbReference type="SAM" id="MobiDB-lite"/>
    </source>
</evidence>
<comment type="caution">
    <text evidence="3">The sequence shown here is derived from an EMBL/GenBank/DDBJ whole genome shotgun (WGS) entry which is preliminary data.</text>
</comment>
<feature type="compositionally biased region" description="Low complexity" evidence="1">
    <location>
        <begin position="56"/>
        <end position="73"/>
    </location>
</feature>
<dbReference type="AlphaFoldDB" id="A0A922LAK3"/>
<dbReference type="Pfam" id="PF12572">
    <property type="entry name" value="DUF3752"/>
    <property type="match status" value="1"/>
</dbReference>